<dbReference type="AlphaFoldDB" id="A0A149TTB1"/>
<evidence type="ECO:0000313" key="1">
    <source>
        <dbReference type="EMBL" id="KXV56380.1"/>
    </source>
</evidence>
<name>A0A149TTB1_9PROT</name>
<dbReference type="PATRIC" id="fig|104102.12.peg.994"/>
<evidence type="ECO:0000313" key="2">
    <source>
        <dbReference type="Proteomes" id="UP000075411"/>
    </source>
</evidence>
<gene>
    <name evidence="1" type="ORF">AD947_11035</name>
</gene>
<reference evidence="1 2" key="1">
    <citation type="submission" date="2015-06" db="EMBL/GenBank/DDBJ databases">
        <title>Improved classification and identification of acetic acid bacteria using matrix-assisted laser desorption/ionization time-of-flight mass spectrometry; Gluconobacter nephelii and Gluconobacter uchimurae are later heterotypic synonyms of Gluconobacter japonicus and Gluconobacter oxydans, respectively.</title>
        <authorList>
            <person name="Li L."/>
            <person name="Cleenwerck I."/>
            <person name="De Vuyst L."/>
            <person name="Vandamme P."/>
        </authorList>
    </citation>
    <scope>NUCLEOTIDE SEQUENCE [LARGE SCALE GENOMIC DNA]</scope>
    <source>
        <strain evidence="1 2">LMG 1663</strain>
    </source>
</reference>
<sequence length="101" mass="11056">MRTSSPRLKIFDSVHAASDTHVQENLLNMAWQDGSCRAFVHALGVIAKARGGDSASNDDVQSTEELLSVLSNKKNLRLTDLLRILAVMNVQVTFKLSSLSD</sequence>
<dbReference type="Pfam" id="PF21716">
    <property type="entry name" value="dnstrm_HI1420"/>
    <property type="match status" value="1"/>
</dbReference>
<dbReference type="InterPro" id="IPR014057">
    <property type="entry name" value="HI1420"/>
</dbReference>
<comment type="caution">
    <text evidence="1">The sequence shown here is derived from an EMBL/GenBank/DDBJ whole genome shotgun (WGS) entry which is preliminary data.</text>
</comment>
<accession>A0A149TTB1</accession>
<proteinExistence type="predicted"/>
<dbReference type="OrthoDB" id="9798416at2"/>
<organism evidence="1 2">
    <name type="scientific">Acetobacter tropicalis</name>
    <dbReference type="NCBI Taxonomy" id="104102"/>
    <lineage>
        <taxon>Bacteria</taxon>
        <taxon>Pseudomonadati</taxon>
        <taxon>Pseudomonadota</taxon>
        <taxon>Alphaproteobacteria</taxon>
        <taxon>Acetobacterales</taxon>
        <taxon>Acetobacteraceae</taxon>
        <taxon>Acetobacter</taxon>
    </lineage>
</organism>
<dbReference type="Proteomes" id="UP000075411">
    <property type="component" value="Unassembled WGS sequence"/>
</dbReference>
<dbReference type="EMBL" id="LHZT01000126">
    <property type="protein sequence ID" value="KXV56380.1"/>
    <property type="molecule type" value="Genomic_DNA"/>
</dbReference>
<protein>
    <submittedName>
        <fullName evidence="1">Uncharacterized protein</fullName>
    </submittedName>
</protein>